<proteinExistence type="inferred from homology"/>
<comment type="subcellular location">
    <subcellularLocation>
        <location evidence="3 16">Cytoplasm</location>
    </subcellularLocation>
</comment>
<dbReference type="PROSITE" id="PS51387">
    <property type="entry name" value="FAD_PCMH"/>
    <property type="match status" value="1"/>
</dbReference>
<dbReference type="SUPFAM" id="SSF56176">
    <property type="entry name" value="FAD-binding/transporter-associated domain-like"/>
    <property type="match status" value="1"/>
</dbReference>
<dbReference type="Gene3D" id="3.30.43.10">
    <property type="entry name" value="Uridine Diphospho-n-acetylenolpyruvylglucosamine Reductase, domain 2"/>
    <property type="match status" value="1"/>
</dbReference>
<evidence type="ECO:0000256" key="4">
    <source>
        <dbReference type="ARBA" id="ARBA00004752"/>
    </source>
</evidence>
<dbReference type="GO" id="GO:0009252">
    <property type="term" value="P:peptidoglycan biosynthetic process"/>
    <property type="evidence" value="ECO:0007669"/>
    <property type="project" value="UniProtKB-UniRule"/>
</dbReference>
<dbReference type="InterPro" id="IPR003170">
    <property type="entry name" value="MurB"/>
</dbReference>
<evidence type="ECO:0000256" key="9">
    <source>
        <dbReference type="ARBA" id="ARBA00022857"/>
    </source>
</evidence>
<dbReference type="GO" id="GO:0071555">
    <property type="term" value="P:cell wall organization"/>
    <property type="evidence" value="ECO:0007669"/>
    <property type="project" value="UniProtKB-KW"/>
</dbReference>
<dbReference type="Pfam" id="PF02873">
    <property type="entry name" value="MurB_C"/>
    <property type="match status" value="1"/>
</dbReference>
<dbReference type="EC" id="1.3.1.98" evidence="16"/>
<keyword evidence="7 16" id="KW-0285">Flavoprotein</keyword>
<dbReference type="InterPro" id="IPR016169">
    <property type="entry name" value="FAD-bd_PCMH_sub2"/>
</dbReference>
<dbReference type="Proteomes" id="UP000264883">
    <property type="component" value="Chromosome"/>
</dbReference>
<dbReference type="PANTHER" id="PTHR21071">
    <property type="entry name" value="UDP-N-ACETYLENOLPYRUVOYLGLUCOSAMINE REDUCTASE"/>
    <property type="match status" value="1"/>
</dbReference>
<evidence type="ECO:0000259" key="17">
    <source>
        <dbReference type="PROSITE" id="PS51387"/>
    </source>
</evidence>
<dbReference type="InterPro" id="IPR011601">
    <property type="entry name" value="MurB_C"/>
</dbReference>
<comment type="catalytic activity">
    <reaction evidence="15 16">
        <text>UDP-N-acetyl-alpha-D-muramate + NADP(+) = UDP-N-acetyl-3-O-(1-carboxyvinyl)-alpha-D-glucosamine + NADPH + H(+)</text>
        <dbReference type="Rhea" id="RHEA:12248"/>
        <dbReference type="ChEBI" id="CHEBI:15378"/>
        <dbReference type="ChEBI" id="CHEBI:57783"/>
        <dbReference type="ChEBI" id="CHEBI:58349"/>
        <dbReference type="ChEBI" id="CHEBI:68483"/>
        <dbReference type="ChEBI" id="CHEBI:70757"/>
        <dbReference type="EC" id="1.3.1.98"/>
    </reaction>
</comment>
<evidence type="ECO:0000256" key="8">
    <source>
        <dbReference type="ARBA" id="ARBA00022827"/>
    </source>
</evidence>
<feature type="active site" evidence="16">
    <location>
        <position position="160"/>
    </location>
</feature>
<keyword evidence="10 16" id="KW-0133">Cell shape</keyword>
<comment type="similarity">
    <text evidence="16">Belongs to the MurB family.</text>
</comment>
<feature type="domain" description="FAD-binding PCMH-type" evidence="17">
    <location>
        <begin position="17"/>
        <end position="181"/>
    </location>
</feature>
<sequence length="281" mass="32139">MIVKDNEKLAKYTTYRVGGIARKFYIPENREELLNLLIKLEDYKILGGGSNLLINDSKIFDNIIKLDKFDQKITSYGEGKYYVGASVRLQKLINFINNQGYGGIEYLFSVPGLVGGALAMNAGRGKQFNNQISDYIISVDVFHNGEIITLSKEDCLFRYRGSIFKNNNYIILGGLFQFLPMLKEDSEQLKRERIVLCNKNQDKHGTNFGSVFSKYDRRILKLVSKLSLNKKEGVMFSKQTINWICNGGKGTYSDTIKLIKLVKKIHEIFGKEIELEVVIWD</sequence>
<comment type="cofactor">
    <cofactor evidence="1 16">
        <name>FAD</name>
        <dbReference type="ChEBI" id="CHEBI:57692"/>
    </cofactor>
</comment>
<evidence type="ECO:0000256" key="13">
    <source>
        <dbReference type="ARBA" id="ARBA00023306"/>
    </source>
</evidence>
<evidence type="ECO:0000256" key="16">
    <source>
        <dbReference type="HAMAP-Rule" id="MF_00037"/>
    </source>
</evidence>
<keyword evidence="19" id="KW-1185">Reference proteome</keyword>
<evidence type="ECO:0000256" key="15">
    <source>
        <dbReference type="ARBA" id="ARBA00048914"/>
    </source>
</evidence>
<evidence type="ECO:0000256" key="7">
    <source>
        <dbReference type="ARBA" id="ARBA00022630"/>
    </source>
</evidence>
<dbReference type="InterPro" id="IPR036318">
    <property type="entry name" value="FAD-bd_PCMH-like_sf"/>
</dbReference>
<organism evidence="18 19">
    <name type="scientific">Clostridium isatidis</name>
    <dbReference type="NCBI Taxonomy" id="182773"/>
    <lineage>
        <taxon>Bacteria</taxon>
        <taxon>Bacillati</taxon>
        <taxon>Bacillota</taxon>
        <taxon>Clostridia</taxon>
        <taxon>Eubacteriales</taxon>
        <taxon>Clostridiaceae</taxon>
        <taxon>Clostridium</taxon>
    </lineage>
</organism>
<keyword evidence="11 16" id="KW-0573">Peptidoglycan synthesis</keyword>
<evidence type="ECO:0000313" key="18">
    <source>
        <dbReference type="EMBL" id="ASW42431.1"/>
    </source>
</evidence>
<reference evidence="18 19" key="1">
    <citation type="submission" date="2016-08" db="EMBL/GenBank/DDBJ databases">
        <title>Complete Genome Sequence Of The Indigo Reducing Clostridium isatidis DSM15098.</title>
        <authorList>
            <person name="Little G.T."/>
            <person name="Minton N.P."/>
        </authorList>
    </citation>
    <scope>NUCLEOTIDE SEQUENCE [LARGE SCALE GENOMIC DNA]</scope>
    <source>
        <strain evidence="18 19">DSM 15098</strain>
    </source>
</reference>
<dbReference type="OrthoDB" id="9804753at2"/>
<dbReference type="GO" id="GO:0008762">
    <property type="term" value="F:UDP-N-acetylmuramate dehydrogenase activity"/>
    <property type="evidence" value="ECO:0007669"/>
    <property type="project" value="UniProtKB-UniRule"/>
</dbReference>
<keyword evidence="9 16" id="KW-0521">NADP</keyword>
<name>A0A343JA73_9CLOT</name>
<protein>
    <recommendedName>
        <fullName evidence="16">UDP-N-acetylenolpyruvoylglucosamine reductase</fullName>
        <ecNumber evidence="16">1.3.1.98</ecNumber>
    </recommendedName>
    <alternativeName>
        <fullName evidence="16">UDP-N-acetylmuramate dehydrogenase</fullName>
    </alternativeName>
</protein>
<evidence type="ECO:0000256" key="10">
    <source>
        <dbReference type="ARBA" id="ARBA00022960"/>
    </source>
</evidence>
<dbReference type="InterPro" id="IPR016166">
    <property type="entry name" value="FAD-bd_PCMH"/>
</dbReference>
<evidence type="ECO:0000256" key="5">
    <source>
        <dbReference type="ARBA" id="ARBA00022490"/>
    </source>
</evidence>
<dbReference type="InterPro" id="IPR006094">
    <property type="entry name" value="Oxid_FAD_bind_N"/>
</dbReference>
<keyword evidence="12 16" id="KW-0560">Oxidoreductase</keyword>
<keyword evidence="8 16" id="KW-0274">FAD</keyword>
<evidence type="ECO:0000256" key="12">
    <source>
        <dbReference type="ARBA" id="ARBA00023002"/>
    </source>
</evidence>
<evidence type="ECO:0000256" key="1">
    <source>
        <dbReference type="ARBA" id="ARBA00001974"/>
    </source>
</evidence>
<comment type="function">
    <text evidence="2 16">Cell wall formation.</text>
</comment>
<dbReference type="GO" id="GO:0008360">
    <property type="term" value="P:regulation of cell shape"/>
    <property type="evidence" value="ECO:0007669"/>
    <property type="project" value="UniProtKB-KW"/>
</dbReference>
<dbReference type="Pfam" id="PF01565">
    <property type="entry name" value="FAD_binding_4"/>
    <property type="match status" value="1"/>
</dbReference>
<dbReference type="EMBL" id="CP016786">
    <property type="protein sequence ID" value="ASW42431.1"/>
    <property type="molecule type" value="Genomic_DNA"/>
</dbReference>
<evidence type="ECO:0000256" key="6">
    <source>
        <dbReference type="ARBA" id="ARBA00022618"/>
    </source>
</evidence>
<keyword evidence="13 16" id="KW-0131">Cell cycle</keyword>
<dbReference type="RefSeq" id="WP_119864564.1">
    <property type="nucleotide sequence ID" value="NZ_CP016786.1"/>
</dbReference>
<keyword evidence="14 16" id="KW-0961">Cell wall biogenesis/degradation</keyword>
<evidence type="ECO:0000256" key="3">
    <source>
        <dbReference type="ARBA" id="ARBA00004496"/>
    </source>
</evidence>
<dbReference type="Gene3D" id="3.30.465.10">
    <property type="match status" value="1"/>
</dbReference>
<gene>
    <name evidence="16" type="primary">murB</name>
    <name evidence="18" type="ORF">BEN51_02715</name>
</gene>
<evidence type="ECO:0000256" key="11">
    <source>
        <dbReference type="ARBA" id="ARBA00022984"/>
    </source>
</evidence>
<dbReference type="PANTHER" id="PTHR21071:SF4">
    <property type="entry name" value="UDP-N-ACETYLENOLPYRUVOYLGLUCOSAMINE REDUCTASE"/>
    <property type="match status" value="1"/>
</dbReference>
<dbReference type="GO" id="GO:0005829">
    <property type="term" value="C:cytosol"/>
    <property type="evidence" value="ECO:0007669"/>
    <property type="project" value="TreeGrafter"/>
</dbReference>
<feature type="active site" evidence="16">
    <location>
        <position position="276"/>
    </location>
</feature>
<dbReference type="GO" id="GO:0071949">
    <property type="term" value="F:FAD binding"/>
    <property type="evidence" value="ECO:0007669"/>
    <property type="project" value="InterPro"/>
</dbReference>
<dbReference type="KEGG" id="cia:BEN51_02715"/>
<dbReference type="HAMAP" id="MF_00037">
    <property type="entry name" value="MurB"/>
    <property type="match status" value="1"/>
</dbReference>
<dbReference type="InterPro" id="IPR016167">
    <property type="entry name" value="FAD-bd_PCMH_sub1"/>
</dbReference>
<accession>A0A343JA73</accession>
<dbReference type="AlphaFoldDB" id="A0A343JA73"/>
<comment type="pathway">
    <text evidence="4 16">Cell wall biogenesis; peptidoglycan biosynthesis.</text>
</comment>
<keyword evidence="6 16" id="KW-0132">Cell division</keyword>
<dbReference type="SUPFAM" id="SSF56194">
    <property type="entry name" value="Uridine diphospho-N-Acetylenolpyruvylglucosamine reductase, MurB, C-terminal domain"/>
    <property type="match status" value="1"/>
</dbReference>
<evidence type="ECO:0000256" key="2">
    <source>
        <dbReference type="ARBA" id="ARBA00003921"/>
    </source>
</evidence>
<dbReference type="GO" id="GO:0051301">
    <property type="term" value="P:cell division"/>
    <property type="evidence" value="ECO:0007669"/>
    <property type="project" value="UniProtKB-KW"/>
</dbReference>
<keyword evidence="5 16" id="KW-0963">Cytoplasm</keyword>
<dbReference type="UniPathway" id="UPA00219"/>
<feature type="active site" description="Proton donor" evidence="16">
    <location>
        <position position="213"/>
    </location>
</feature>
<evidence type="ECO:0000313" key="19">
    <source>
        <dbReference type="Proteomes" id="UP000264883"/>
    </source>
</evidence>
<dbReference type="InterPro" id="IPR036635">
    <property type="entry name" value="MurB_C_sf"/>
</dbReference>
<evidence type="ECO:0000256" key="14">
    <source>
        <dbReference type="ARBA" id="ARBA00023316"/>
    </source>
</evidence>